<keyword evidence="2" id="KW-1185">Reference proteome</keyword>
<evidence type="ECO:0008006" key="3">
    <source>
        <dbReference type="Google" id="ProtNLM"/>
    </source>
</evidence>
<name>A0A2K4ZJI3_9FIRM</name>
<dbReference type="Proteomes" id="UP000236311">
    <property type="component" value="Unassembled WGS sequence"/>
</dbReference>
<dbReference type="OrthoDB" id="1642058at2"/>
<dbReference type="EMBL" id="OFSM01000017">
    <property type="protein sequence ID" value="SOY30566.1"/>
    <property type="molecule type" value="Genomic_DNA"/>
</dbReference>
<dbReference type="Pfam" id="PF14199">
    <property type="entry name" value="DUF4317"/>
    <property type="match status" value="1"/>
</dbReference>
<accession>A0A2K4ZJI3</accession>
<reference evidence="1 2" key="1">
    <citation type="submission" date="2018-01" db="EMBL/GenBank/DDBJ databases">
        <authorList>
            <person name="Gaut B.S."/>
            <person name="Morton B.R."/>
            <person name="Clegg M.T."/>
            <person name="Duvall M.R."/>
        </authorList>
    </citation>
    <scope>NUCLEOTIDE SEQUENCE [LARGE SCALE GENOMIC DNA]</scope>
    <source>
        <strain evidence="1">GP69</strain>
    </source>
</reference>
<gene>
    <name evidence="1" type="ORF">AMURIS_03297</name>
</gene>
<evidence type="ECO:0000313" key="1">
    <source>
        <dbReference type="EMBL" id="SOY30566.1"/>
    </source>
</evidence>
<proteinExistence type="predicted"/>
<protein>
    <recommendedName>
        <fullName evidence="3">DUF4317 domain-containing protein</fullName>
    </recommendedName>
</protein>
<organism evidence="1 2">
    <name type="scientific">Acetatifactor muris</name>
    <dbReference type="NCBI Taxonomy" id="879566"/>
    <lineage>
        <taxon>Bacteria</taxon>
        <taxon>Bacillati</taxon>
        <taxon>Bacillota</taxon>
        <taxon>Clostridia</taxon>
        <taxon>Lachnospirales</taxon>
        <taxon>Lachnospiraceae</taxon>
        <taxon>Acetatifactor</taxon>
    </lineage>
</organism>
<dbReference type="RefSeq" id="WP_103240594.1">
    <property type="nucleotide sequence ID" value="NZ_JANJZD010000017.1"/>
</dbReference>
<dbReference type="InterPro" id="IPR025466">
    <property type="entry name" value="DUF4317"/>
</dbReference>
<evidence type="ECO:0000313" key="2">
    <source>
        <dbReference type="Proteomes" id="UP000236311"/>
    </source>
</evidence>
<sequence>MTKKEIAEIKKLLTPKNCSITRICGCYVDGEKNKKTELKQAFLALPEEEMFKYFEILRKVLSGTLGRNLLTLDFPLSLEVAGLAADTESPDNTHEFLLRLRDSKLKDDALLEAYYDKIIENYEYVGNYLILIIHDIYDVPGRTTDGLEMEDASDEIYEYILSCICPVELSRPGLSYDAEENTFRNRTRDWVVSLPEAGFLFPAFTDRSADIHSLLYYSKNSEELKEGFVEQLFGCPLPLSADSQKETFQALIEDTLGEDCDIEVVKSIHDRFTELAEEHREAPEPLVLDKNEVKTILADSGVANDKLDEFDRHYDETAGENTSLLMSNVMNTRSFEVKTPDIVIKVNPERTDLIETRRINGRECLVIELDGGVIVNGIAVKTSSEKEVSENERGEE</sequence>
<dbReference type="AlphaFoldDB" id="A0A2K4ZJI3"/>